<evidence type="ECO:0000313" key="2">
    <source>
        <dbReference type="EMBL" id="RKM94891.1"/>
    </source>
</evidence>
<protein>
    <submittedName>
        <fullName evidence="2">DUF4012 domain-containing protein</fullName>
    </submittedName>
</protein>
<proteinExistence type="predicted"/>
<name>A0A420V265_9ACTN</name>
<comment type="caution">
    <text evidence="2">The sequence shown here is derived from an EMBL/GenBank/DDBJ whole genome shotgun (WGS) entry which is preliminary data.</text>
</comment>
<dbReference type="Pfam" id="PF13196">
    <property type="entry name" value="DUF4012"/>
    <property type="match status" value="1"/>
</dbReference>
<evidence type="ECO:0000256" key="1">
    <source>
        <dbReference type="SAM" id="MobiDB-lite"/>
    </source>
</evidence>
<keyword evidence="3" id="KW-1185">Reference proteome</keyword>
<accession>A0A420V265</accession>
<sequence length="613" mass="64883">MPSRRTKDGRRAAGLPWPHARRVKVLVYATAGLLLAGAAWIAVTGVLAAQELLAAQRKLESLRPQPAASRSAAGTPAGAASMTRTAEAAVRDAAGHAARAHRLTTGPAWYPAAQVPVLGAPLRTVRGIAEAADRLAGDVLSPLARTAGEVGAGPGEDGGLLNLSAVRRSAPLLDHASRSAARVRTEVDDLPHRTWLPAADRARTRLARRLDRLGPLTGEAAAAARVLPSMLGADGPRRYLVVFENTAEARGTGGLPGAFAVLRADRGRMSFERFGNDTELAAVRAEVDLGAEYDALYGPSAPAATWVNSNVSPHFPHAARIWAAAWHRHSGRQVDGAFSLDPSVVSGLLAASGPVRLPDGSTVTAGNVVDLTERASYAVHRDTARRKAFFLDVARAVATRLLDAAEDPARRPALVAALHRQLAAGRIKVWSAHPAEERELLAGSFGGALPDGSVPLAGLVVNNAAGTKLDYYLDRELVWAPGRCVDGRREITVTARLTNRAPESGLPPYVTQRVDDPSYDTRPGDNRLLVSYYASAGAMLSRATLDGRPALVNHATERGHPVFTLDLELPARSTRTLVLHLLEPPTGRAPVVLRQPLVRPLRATVRQNGPCGA</sequence>
<dbReference type="Proteomes" id="UP000028058">
    <property type="component" value="Unassembled WGS sequence"/>
</dbReference>
<reference evidence="2 3" key="1">
    <citation type="journal article" date="2014" name="Genome Announc.">
        <title>Draft Genome Sequence of Streptomyces fradiae ATCC 19609, a Strain Highly Sensitive to Antibiotics.</title>
        <authorList>
            <person name="Bekker O.B."/>
            <person name="Klimina K.M."/>
            <person name="Vatlin A.A."/>
            <person name="Zakharevich N.V."/>
            <person name="Kasianov A.S."/>
            <person name="Danilenko V.N."/>
        </authorList>
    </citation>
    <scope>NUCLEOTIDE SEQUENCE [LARGE SCALE GENOMIC DNA]</scope>
    <source>
        <strain evidence="2 3">ATCC 19609</strain>
    </source>
</reference>
<feature type="region of interest" description="Disordered" evidence="1">
    <location>
        <begin position="61"/>
        <end position="93"/>
    </location>
</feature>
<gene>
    <name evidence="2" type="ORF">SFRA_016700</name>
</gene>
<evidence type="ECO:0000313" key="3">
    <source>
        <dbReference type="Proteomes" id="UP000028058"/>
    </source>
</evidence>
<dbReference type="InterPro" id="IPR025101">
    <property type="entry name" value="DUF4012"/>
</dbReference>
<dbReference type="OrthoDB" id="3203519at2"/>
<dbReference type="EMBL" id="JNAD02000007">
    <property type="protein sequence ID" value="RKM94891.1"/>
    <property type="molecule type" value="Genomic_DNA"/>
</dbReference>
<organism evidence="2 3">
    <name type="scientific">Streptomyces xinghaiensis</name>
    <dbReference type="NCBI Taxonomy" id="1038928"/>
    <lineage>
        <taxon>Bacteria</taxon>
        <taxon>Bacillati</taxon>
        <taxon>Actinomycetota</taxon>
        <taxon>Actinomycetes</taxon>
        <taxon>Kitasatosporales</taxon>
        <taxon>Streptomycetaceae</taxon>
        <taxon>Streptomyces</taxon>
    </lineage>
</organism>
<dbReference type="AlphaFoldDB" id="A0A420V265"/>
<dbReference type="RefSeq" id="WP_050363656.1">
    <property type="nucleotide sequence ID" value="NZ_CP134822.1"/>
</dbReference>